<protein>
    <submittedName>
        <fullName evidence="2">839_t:CDS:1</fullName>
    </submittedName>
</protein>
<sequence>EAVVAEIVRQIEAWNIQTRQNSVITASQGGFNFETRASTTDTRASVLRRVDGELKEMVVGCLPFEEQLGSFKGQPFTPNFVAEKVQGHLLCAKHIRPTRRWLIDPENYDIAFRITSVEKNNEDSIHKGRRCSALPVRDKNSNTKAEWSEVDGGTILLGFSLDVEDIDETISWETQEEMIKFWVYVGDLIEHISEKPYASARFTKGSGQIYYPQKLGSLCALEAAFHRPQWMFYYSEAQSIPSLFRMAAGLGESVIKNHAFLDGNKRAGHVRKRWRRV</sequence>
<proteinExistence type="predicted"/>
<accession>A0A9N9GRZ9</accession>
<dbReference type="OrthoDB" id="2406964at2759"/>
<feature type="domain" description="Fido" evidence="1">
    <location>
        <begin position="217"/>
        <end position="269"/>
    </location>
</feature>
<dbReference type="Proteomes" id="UP000789739">
    <property type="component" value="Unassembled WGS sequence"/>
</dbReference>
<dbReference type="InterPro" id="IPR003812">
    <property type="entry name" value="Fido"/>
</dbReference>
<dbReference type="EMBL" id="CAJVPI010001874">
    <property type="protein sequence ID" value="CAG8629517.1"/>
    <property type="molecule type" value="Genomic_DNA"/>
</dbReference>
<dbReference type="Gene3D" id="1.20.120.1870">
    <property type="entry name" value="Fic/DOC protein, Fido domain"/>
    <property type="match status" value="1"/>
</dbReference>
<reference evidence="2" key="1">
    <citation type="submission" date="2021-06" db="EMBL/GenBank/DDBJ databases">
        <authorList>
            <person name="Kallberg Y."/>
            <person name="Tangrot J."/>
            <person name="Rosling A."/>
        </authorList>
    </citation>
    <scope>NUCLEOTIDE SEQUENCE</scope>
    <source>
        <strain evidence="2">BR232B</strain>
    </source>
</reference>
<keyword evidence="3" id="KW-1185">Reference proteome</keyword>
<name>A0A9N9GRZ9_9GLOM</name>
<comment type="caution">
    <text evidence="2">The sequence shown here is derived from an EMBL/GenBank/DDBJ whole genome shotgun (WGS) entry which is preliminary data.</text>
</comment>
<feature type="non-terminal residue" evidence="2">
    <location>
        <position position="277"/>
    </location>
</feature>
<dbReference type="InterPro" id="IPR053737">
    <property type="entry name" value="Type_II_TA_Toxin"/>
</dbReference>
<dbReference type="AlphaFoldDB" id="A0A9N9GRZ9"/>
<gene>
    <name evidence="2" type="ORF">PBRASI_LOCUS9171</name>
</gene>
<evidence type="ECO:0000313" key="2">
    <source>
        <dbReference type="EMBL" id="CAG8629517.1"/>
    </source>
</evidence>
<evidence type="ECO:0000259" key="1">
    <source>
        <dbReference type="Pfam" id="PF02661"/>
    </source>
</evidence>
<evidence type="ECO:0000313" key="3">
    <source>
        <dbReference type="Proteomes" id="UP000789739"/>
    </source>
</evidence>
<organism evidence="2 3">
    <name type="scientific">Paraglomus brasilianum</name>
    <dbReference type="NCBI Taxonomy" id="144538"/>
    <lineage>
        <taxon>Eukaryota</taxon>
        <taxon>Fungi</taxon>
        <taxon>Fungi incertae sedis</taxon>
        <taxon>Mucoromycota</taxon>
        <taxon>Glomeromycotina</taxon>
        <taxon>Glomeromycetes</taxon>
        <taxon>Paraglomerales</taxon>
        <taxon>Paraglomeraceae</taxon>
        <taxon>Paraglomus</taxon>
    </lineage>
</organism>
<dbReference type="Pfam" id="PF02661">
    <property type="entry name" value="Fic"/>
    <property type="match status" value="1"/>
</dbReference>